<protein>
    <submittedName>
        <fullName evidence="8">MFS family arabinose efflux permease</fullName>
    </submittedName>
</protein>
<feature type="transmembrane region" description="Helical" evidence="6">
    <location>
        <begin position="380"/>
        <end position="404"/>
    </location>
</feature>
<dbReference type="GO" id="GO:0022857">
    <property type="term" value="F:transmembrane transporter activity"/>
    <property type="evidence" value="ECO:0007669"/>
    <property type="project" value="InterPro"/>
</dbReference>
<dbReference type="CDD" id="cd17328">
    <property type="entry name" value="MFS_spinster_like"/>
    <property type="match status" value="1"/>
</dbReference>
<feature type="transmembrane region" description="Helical" evidence="6">
    <location>
        <begin position="95"/>
        <end position="115"/>
    </location>
</feature>
<keyword evidence="3 6" id="KW-0812">Transmembrane</keyword>
<evidence type="ECO:0000256" key="5">
    <source>
        <dbReference type="ARBA" id="ARBA00023136"/>
    </source>
</evidence>
<evidence type="ECO:0000313" key="9">
    <source>
        <dbReference type="Proteomes" id="UP000318050"/>
    </source>
</evidence>
<feature type="transmembrane region" description="Helical" evidence="6">
    <location>
        <begin position="163"/>
        <end position="180"/>
    </location>
</feature>
<feature type="transmembrane region" description="Helical" evidence="6">
    <location>
        <begin position="286"/>
        <end position="306"/>
    </location>
</feature>
<name>A0A560IZS9_9PROT</name>
<dbReference type="InterPro" id="IPR011701">
    <property type="entry name" value="MFS"/>
</dbReference>
<proteinExistence type="predicted"/>
<evidence type="ECO:0000256" key="2">
    <source>
        <dbReference type="ARBA" id="ARBA00022448"/>
    </source>
</evidence>
<dbReference type="PANTHER" id="PTHR23505:SF79">
    <property type="entry name" value="PROTEIN SPINSTER"/>
    <property type="match status" value="1"/>
</dbReference>
<gene>
    <name evidence="8" type="ORF">FBZ92_101232</name>
</gene>
<evidence type="ECO:0000256" key="6">
    <source>
        <dbReference type="SAM" id="Phobius"/>
    </source>
</evidence>
<evidence type="ECO:0000256" key="4">
    <source>
        <dbReference type="ARBA" id="ARBA00022989"/>
    </source>
</evidence>
<feature type="transmembrane region" description="Helical" evidence="6">
    <location>
        <begin position="67"/>
        <end position="88"/>
    </location>
</feature>
<feature type="transmembrane region" description="Helical" evidence="6">
    <location>
        <begin position="121"/>
        <end position="142"/>
    </location>
</feature>
<dbReference type="Proteomes" id="UP000318050">
    <property type="component" value="Unassembled WGS sequence"/>
</dbReference>
<dbReference type="PANTHER" id="PTHR23505">
    <property type="entry name" value="SPINSTER"/>
    <property type="match status" value="1"/>
</dbReference>
<dbReference type="Gene3D" id="1.20.1250.20">
    <property type="entry name" value="MFS general substrate transporter like domains"/>
    <property type="match status" value="2"/>
</dbReference>
<accession>A0A560IZS9</accession>
<dbReference type="GO" id="GO:0016020">
    <property type="term" value="C:membrane"/>
    <property type="evidence" value="ECO:0007669"/>
    <property type="project" value="UniProtKB-SubCell"/>
</dbReference>
<feature type="transmembrane region" description="Helical" evidence="6">
    <location>
        <begin position="25"/>
        <end position="47"/>
    </location>
</feature>
<evidence type="ECO:0000313" key="8">
    <source>
        <dbReference type="EMBL" id="TWB64337.1"/>
    </source>
</evidence>
<keyword evidence="5 6" id="KW-0472">Membrane</keyword>
<comment type="subcellular location">
    <subcellularLocation>
        <location evidence="1">Membrane</location>
        <topology evidence="1">Multi-pass membrane protein</topology>
    </subcellularLocation>
</comment>
<sequence>MGADPRSESAAALPPGAAEYPIPAYAWYVVLVLLIVGITSYLDRYLIALLVEPIKADLVITDTQISFLQGSAFALFYVAFGLPFGAIVDRASRRTILVVGIALWSVMTFACGLATSYWQLFIARAGVGIGEACLAPAAYSLIADYFPPRQRGRAMSTYNMSNYLGVGASLLLGGIVLRLLGDAPQVSLPGLGPTTTWKAVFFIVGLPGLVLAGLMATVREETRKDAQVTTKPAFGQFFAHLGAARGAYTAVYVVSALTAFVGLTFATWGASFFIRTYGMKPAQVGLMLGPVNALAGVLGCLASGAISDRLVASNRAGGRFLVPLIWWPIALVGLLALAVAPTKETALMAMAFLTFGSGLGLASVPPTIQDITPNRLRGRAISLHFIFSGLLGMGLAPTLIALVTDHVLHDPRALRASLMIVLVPVIIAGFIACLAGQRAYENVRRP</sequence>
<evidence type="ECO:0000256" key="3">
    <source>
        <dbReference type="ARBA" id="ARBA00022692"/>
    </source>
</evidence>
<evidence type="ECO:0000256" key="1">
    <source>
        <dbReference type="ARBA" id="ARBA00004141"/>
    </source>
</evidence>
<dbReference type="PROSITE" id="PS50850">
    <property type="entry name" value="MFS"/>
    <property type="match status" value="1"/>
</dbReference>
<feature type="transmembrane region" description="Helical" evidence="6">
    <location>
        <begin position="416"/>
        <end position="436"/>
    </location>
</feature>
<dbReference type="InterPro" id="IPR020846">
    <property type="entry name" value="MFS_dom"/>
</dbReference>
<feature type="transmembrane region" description="Helical" evidence="6">
    <location>
        <begin position="346"/>
        <end position="368"/>
    </location>
</feature>
<dbReference type="Pfam" id="PF07690">
    <property type="entry name" value="MFS_1"/>
    <property type="match status" value="1"/>
</dbReference>
<dbReference type="SUPFAM" id="SSF103473">
    <property type="entry name" value="MFS general substrate transporter"/>
    <property type="match status" value="1"/>
</dbReference>
<feature type="transmembrane region" description="Helical" evidence="6">
    <location>
        <begin position="200"/>
        <end position="218"/>
    </location>
</feature>
<feature type="transmembrane region" description="Helical" evidence="6">
    <location>
        <begin position="250"/>
        <end position="274"/>
    </location>
</feature>
<reference evidence="8 9" key="1">
    <citation type="submission" date="2019-06" db="EMBL/GenBank/DDBJ databases">
        <title>Genomic Encyclopedia of Type Strains, Phase IV (KMG-V): Genome sequencing to study the core and pangenomes of soil and plant-associated prokaryotes.</title>
        <authorList>
            <person name="Whitman W."/>
        </authorList>
    </citation>
    <scope>NUCLEOTIDE SEQUENCE [LARGE SCALE GENOMIC DNA]</scope>
    <source>
        <strain evidence="8 9">BR 11140</strain>
    </source>
</reference>
<dbReference type="EMBL" id="VITT01000001">
    <property type="protein sequence ID" value="TWB64337.1"/>
    <property type="molecule type" value="Genomic_DNA"/>
</dbReference>
<organism evidence="8 9">
    <name type="scientific">Nitrospirillum amazonense</name>
    <dbReference type="NCBI Taxonomy" id="28077"/>
    <lineage>
        <taxon>Bacteria</taxon>
        <taxon>Pseudomonadati</taxon>
        <taxon>Pseudomonadota</taxon>
        <taxon>Alphaproteobacteria</taxon>
        <taxon>Rhodospirillales</taxon>
        <taxon>Azospirillaceae</taxon>
        <taxon>Nitrospirillum</taxon>
    </lineage>
</organism>
<evidence type="ECO:0000259" key="7">
    <source>
        <dbReference type="PROSITE" id="PS50850"/>
    </source>
</evidence>
<dbReference type="InterPro" id="IPR044770">
    <property type="entry name" value="MFS_spinster-like"/>
</dbReference>
<keyword evidence="4 6" id="KW-1133">Transmembrane helix</keyword>
<feature type="domain" description="Major facilitator superfamily (MFS) profile" evidence="7">
    <location>
        <begin position="29"/>
        <end position="440"/>
    </location>
</feature>
<dbReference type="InterPro" id="IPR036259">
    <property type="entry name" value="MFS_trans_sf"/>
</dbReference>
<comment type="caution">
    <text evidence="8">The sequence shown here is derived from an EMBL/GenBank/DDBJ whole genome shotgun (WGS) entry which is preliminary data.</text>
</comment>
<keyword evidence="2" id="KW-0813">Transport</keyword>
<dbReference type="OrthoDB" id="6057322at2"/>
<dbReference type="AlphaFoldDB" id="A0A560IZS9"/>
<feature type="transmembrane region" description="Helical" evidence="6">
    <location>
        <begin position="318"/>
        <end position="340"/>
    </location>
</feature>